<feature type="transmembrane region" description="Helical" evidence="1">
    <location>
        <begin position="108"/>
        <end position="132"/>
    </location>
</feature>
<sequence>MEDCVVIRWKIRRDVKSIYATLFGVFASVIIVILFLWTIWSGLVVAEKPSMNDEYNNNSWAVCGGVLTIVLGLFFLAVGFPIIADLCMKLFRQFRNPDESGKHQGGKMKTICIICRIIVSVIAMLMLAWAIYTGFRILTRQREGTYYPLASPVGVASIMFGVIYFIIGLWIIAELVVELAKQLQGKVDHEIVIHQVDNINIKCFV</sequence>
<evidence type="ECO:0000256" key="1">
    <source>
        <dbReference type="SAM" id="Phobius"/>
    </source>
</evidence>
<evidence type="ECO:0000313" key="3">
    <source>
        <dbReference type="Proteomes" id="UP001457282"/>
    </source>
</evidence>
<keyword evidence="1" id="KW-0472">Membrane</keyword>
<dbReference type="Proteomes" id="UP001457282">
    <property type="component" value="Unassembled WGS sequence"/>
</dbReference>
<gene>
    <name evidence="2" type="ORF">M0R45_008413</name>
</gene>
<accession>A0AAW1Y3Z6</accession>
<feature type="transmembrane region" description="Helical" evidence="1">
    <location>
        <begin position="152"/>
        <end position="177"/>
    </location>
</feature>
<feature type="transmembrane region" description="Helical" evidence="1">
    <location>
        <begin position="18"/>
        <end position="39"/>
    </location>
</feature>
<organism evidence="2 3">
    <name type="scientific">Rubus argutus</name>
    <name type="common">Southern blackberry</name>
    <dbReference type="NCBI Taxonomy" id="59490"/>
    <lineage>
        <taxon>Eukaryota</taxon>
        <taxon>Viridiplantae</taxon>
        <taxon>Streptophyta</taxon>
        <taxon>Embryophyta</taxon>
        <taxon>Tracheophyta</taxon>
        <taxon>Spermatophyta</taxon>
        <taxon>Magnoliopsida</taxon>
        <taxon>eudicotyledons</taxon>
        <taxon>Gunneridae</taxon>
        <taxon>Pentapetalae</taxon>
        <taxon>rosids</taxon>
        <taxon>fabids</taxon>
        <taxon>Rosales</taxon>
        <taxon>Rosaceae</taxon>
        <taxon>Rosoideae</taxon>
        <taxon>Rosoideae incertae sedis</taxon>
        <taxon>Rubus</taxon>
    </lineage>
</organism>
<evidence type="ECO:0000313" key="2">
    <source>
        <dbReference type="EMBL" id="KAK9942765.1"/>
    </source>
</evidence>
<reference evidence="2 3" key="1">
    <citation type="journal article" date="2023" name="G3 (Bethesda)">
        <title>A chromosome-length genome assembly and annotation of blackberry (Rubus argutus, cv. 'Hillquist').</title>
        <authorList>
            <person name="Bruna T."/>
            <person name="Aryal R."/>
            <person name="Dudchenko O."/>
            <person name="Sargent D.J."/>
            <person name="Mead D."/>
            <person name="Buti M."/>
            <person name="Cavallini A."/>
            <person name="Hytonen T."/>
            <person name="Andres J."/>
            <person name="Pham M."/>
            <person name="Weisz D."/>
            <person name="Mascagni F."/>
            <person name="Usai G."/>
            <person name="Natali L."/>
            <person name="Bassil N."/>
            <person name="Fernandez G.E."/>
            <person name="Lomsadze A."/>
            <person name="Armour M."/>
            <person name="Olukolu B."/>
            <person name="Poorten T."/>
            <person name="Britton C."/>
            <person name="Davik J."/>
            <person name="Ashrafi H."/>
            <person name="Aiden E.L."/>
            <person name="Borodovsky M."/>
            <person name="Worthington M."/>
        </authorList>
    </citation>
    <scope>NUCLEOTIDE SEQUENCE [LARGE SCALE GENOMIC DNA]</scope>
    <source>
        <strain evidence="2">PI 553951</strain>
    </source>
</reference>
<proteinExistence type="predicted"/>
<dbReference type="EMBL" id="JBEDUW010000002">
    <property type="protein sequence ID" value="KAK9942765.1"/>
    <property type="molecule type" value="Genomic_DNA"/>
</dbReference>
<keyword evidence="3" id="KW-1185">Reference proteome</keyword>
<dbReference type="AlphaFoldDB" id="A0AAW1Y3Z6"/>
<keyword evidence="1" id="KW-0812">Transmembrane</keyword>
<name>A0AAW1Y3Z6_RUBAR</name>
<feature type="transmembrane region" description="Helical" evidence="1">
    <location>
        <begin position="59"/>
        <end position="87"/>
    </location>
</feature>
<keyword evidence="1" id="KW-1133">Transmembrane helix</keyword>
<comment type="caution">
    <text evidence="2">The sequence shown here is derived from an EMBL/GenBank/DDBJ whole genome shotgun (WGS) entry which is preliminary data.</text>
</comment>
<protein>
    <submittedName>
        <fullName evidence="2">Uncharacterized protein</fullName>
    </submittedName>
</protein>